<dbReference type="CDD" id="cd06466">
    <property type="entry name" value="p23_CS_SGT1_like"/>
    <property type="match status" value="1"/>
</dbReference>
<feature type="compositionally biased region" description="Low complexity" evidence="4">
    <location>
        <begin position="96"/>
        <end position="127"/>
    </location>
</feature>
<dbReference type="Pfam" id="PF04969">
    <property type="entry name" value="CS"/>
    <property type="match status" value="1"/>
</dbReference>
<feature type="domain" description="CS" evidence="5">
    <location>
        <begin position="230"/>
        <end position="321"/>
    </location>
</feature>
<dbReference type="GO" id="GO:0046872">
    <property type="term" value="F:metal ion binding"/>
    <property type="evidence" value="ECO:0007669"/>
    <property type="project" value="UniProtKB-KW"/>
</dbReference>
<evidence type="ECO:0000256" key="4">
    <source>
        <dbReference type="SAM" id="MobiDB-lite"/>
    </source>
</evidence>
<dbReference type="Gene3D" id="4.10.1130.20">
    <property type="match status" value="2"/>
</dbReference>
<dbReference type="Proteomes" id="UP000193411">
    <property type="component" value="Unassembled WGS sequence"/>
</dbReference>
<reference evidence="7 8" key="1">
    <citation type="submission" date="2016-07" db="EMBL/GenBank/DDBJ databases">
        <title>Pervasive Adenine N6-methylation of Active Genes in Fungi.</title>
        <authorList>
            <consortium name="DOE Joint Genome Institute"/>
            <person name="Mondo S.J."/>
            <person name="Dannebaum R.O."/>
            <person name="Kuo R.C."/>
            <person name="Labutti K."/>
            <person name="Haridas S."/>
            <person name="Kuo A."/>
            <person name="Salamov A."/>
            <person name="Ahrendt S.R."/>
            <person name="Lipzen A."/>
            <person name="Sullivan W."/>
            <person name="Andreopoulos W.B."/>
            <person name="Clum A."/>
            <person name="Lindquist E."/>
            <person name="Daum C."/>
            <person name="Ramamoorthy G.K."/>
            <person name="Gryganskyi A."/>
            <person name="Culley D."/>
            <person name="Magnuson J.K."/>
            <person name="James T.Y."/>
            <person name="O'Malley M.A."/>
            <person name="Stajich J.E."/>
            <person name="Spatafora J.W."/>
            <person name="Visel A."/>
            <person name="Grigoriev I.V."/>
        </authorList>
    </citation>
    <scope>NUCLEOTIDE SEQUENCE [LARGE SCALE GENOMIC DNA]</scope>
    <source>
        <strain evidence="7 8">PL171</strain>
    </source>
</reference>
<keyword evidence="3" id="KW-0862">Zinc</keyword>
<organism evidence="7 8">
    <name type="scientific">Catenaria anguillulae PL171</name>
    <dbReference type="NCBI Taxonomy" id="765915"/>
    <lineage>
        <taxon>Eukaryota</taxon>
        <taxon>Fungi</taxon>
        <taxon>Fungi incertae sedis</taxon>
        <taxon>Blastocladiomycota</taxon>
        <taxon>Blastocladiomycetes</taxon>
        <taxon>Blastocladiales</taxon>
        <taxon>Catenariaceae</taxon>
        <taxon>Catenaria</taxon>
    </lineage>
</organism>
<proteinExistence type="predicted"/>
<keyword evidence="8" id="KW-1185">Reference proteome</keyword>
<evidence type="ECO:0000313" key="7">
    <source>
        <dbReference type="EMBL" id="ORZ38399.1"/>
    </source>
</evidence>
<feature type="compositionally biased region" description="Pro residues" evidence="4">
    <location>
        <begin position="80"/>
        <end position="95"/>
    </location>
</feature>
<dbReference type="Pfam" id="PF04968">
    <property type="entry name" value="CHORD"/>
    <property type="match status" value="2"/>
</dbReference>
<gene>
    <name evidence="7" type="ORF">BCR44DRAFT_1429176</name>
</gene>
<name>A0A1Y2HV64_9FUNG</name>
<evidence type="ECO:0000256" key="1">
    <source>
        <dbReference type="ARBA" id="ARBA00022723"/>
    </source>
</evidence>
<dbReference type="Gene3D" id="2.60.40.790">
    <property type="match status" value="1"/>
</dbReference>
<feature type="domain" description="CHORD" evidence="6">
    <location>
        <begin position="11"/>
        <end position="72"/>
    </location>
</feature>
<feature type="region of interest" description="Disordered" evidence="4">
    <location>
        <begin position="69"/>
        <end position="147"/>
    </location>
</feature>
<protein>
    <submittedName>
        <fullName evidence="7">Chord-domain-containing protein</fullName>
    </submittedName>
</protein>
<evidence type="ECO:0000256" key="3">
    <source>
        <dbReference type="ARBA" id="ARBA00022833"/>
    </source>
</evidence>
<dbReference type="STRING" id="765915.A0A1Y2HV64"/>
<dbReference type="SUPFAM" id="SSF49764">
    <property type="entry name" value="HSP20-like chaperones"/>
    <property type="match status" value="1"/>
</dbReference>
<keyword evidence="2" id="KW-0677">Repeat</keyword>
<dbReference type="AlphaFoldDB" id="A0A1Y2HV64"/>
<dbReference type="InterPro" id="IPR008978">
    <property type="entry name" value="HSP20-like_chaperone"/>
</dbReference>
<dbReference type="EMBL" id="MCFL01000009">
    <property type="protein sequence ID" value="ORZ38399.1"/>
    <property type="molecule type" value="Genomic_DNA"/>
</dbReference>
<dbReference type="PANTHER" id="PTHR46983:SF3">
    <property type="entry name" value="CHPADIPLOID STATE MAINTENANCE PROTEIN CHPA"/>
    <property type="match status" value="1"/>
</dbReference>
<dbReference type="PROSITE" id="PS51401">
    <property type="entry name" value="CHORD"/>
    <property type="match status" value="2"/>
</dbReference>
<dbReference type="OrthoDB" id="1898560at2759"/>
<dbReference type="InterPro" id="IPR007052">
    <property type="entry name" value="CS_dom"/>
</dbReference>
<comment type="caution">
    <text evidence="7">The sequence shown here is derived from an EMBL/GenBank/DDBJ whole genome shotgun (WGS) entry which is preliminary data.</text>
</comment>
<dbReference type="PROSITE" id="PS51203">
    <property type="entry name" value="CS"/>
    <property type="match status" value="1"/>
</dbReference>
<evidence type="ECO:0000259" key="6">
    <source>
        <dbReference type="PROSITE" id="PS51401"/>
    </source>
</evidence>
<accession>A0A1Y2HV64</accession>
<evidence type="ECO:0000256" key="2">
    <source>
        <dbReference type="ARBA" id="ARBA00022737"/>
    </source>
</evidence>
<dbReference type="PANTHER" id="PTHR46983">
    <property type="entry name" value="CYSTEINE AND HISTIDINE-RICH DOMAIN-CONTAINING PROTEIN 1"/>
    <property type="match status" value="1"/>
</dbReference>
<sequence length="368" mass="38838">MTTGNTNLISCTRTGCGKLFDPHQNLRGDACLFHPGSPVFQDGRKYYSCCPNTRASDFTQFVNLPGCTTGTHSAEKQPKQPAPAPVMPPSAPAPVPAAATAAGAPNSNANTNTNAKIETFSSPATTSTPPPASAPATPALPDQDPPNAIVAPGTACLRNGCGTPYVSDAATRSTPCIHHPGAPLFHEGSKGWTCCKSKSVLEFEHFLKIKGCTEGKHVFVKPATAEGDDVPKIRRDWYQTRDQVIVALFAKGCKKGDGLTRVMFRDDAVDAELHLPDGTIVTTGWSTFMPIDVEKSKFVVMSTKVEVVLQKKQGISWPSLEAREGDVPVTEWTTFGAVGGRFGTVGGKQVHYLGDAPIKAAAASASSS</sequence>
<feature type="domain" description="CHORD" evidence="6">
    <location>
        <begin position="156"/>
        <end position="217"/>
    </location>
</feature>
<evidence type="ECO:0000259" key="5">
    <source>
        <dbReference type="PROSITE" id="PS51203"/>
    </source>
</evidence>
<dbReference type="InterPro" id="IPR007051">
    <property type="entry name" value="CHORD_dom"/>
</dbReference>
<evidence type="ECO:0000313" key="8">
    <source>
        <dbReference type="Proteomes" id="UP000193411"/>
    </source>
</evidence>
<dbReference type="InterPro" id="IPR039790">
    <property type="entry name" value="CHRD1"/>
</dbReference>
<keyword evidence="1" id="KW-0479">Metal-binding</keyword>